<organism evidence="2">
    <name type="scientific">Vigna angularis var. angularis</name>
    <dbReference type="NCBI Taxonomy" id="157739"/>
    <lineage>
        <taxon>Eukaryota</taxon>
        <taxon>Viridiplantae</taxon>
        <taxon>Streptophyta</taxon>
        <taxon>Embryophyta</taxon>
        <taxon>Tracheophyta</taxon>
        <taxon>Spermatophyta</taxon>
        <taxon>Magnoliopsida</taxon>
        <taxon>eudicotyledons</taxon>
        <taxon>Gunneridae</taxon>
        <taxon>Pentapetalae</taxon>
        <taxon>rosids</taxon>
        <taxon>fabids</taxon>
        <taxon>Fabales</taxon>
        <taxon>Fabaceae</taxon>
        <taxon>Papilionoideae</taxon>
        <taxon>50 kb inversion clade</taxon>
        <taxon>NPAAA clade</taxon>
        <taxon>indigoferoid/millettioid clade</taxon>
        <taxon>Phaseoleae</taxon>
        <taxon>Vigna</taxon>
    </lineage>
</organism>
<feature type="chain" id="PRO_5006619111" evidence="1">
    <location>
        <begin position="21"/>
        <end position="84"/>
    </location>
</feature>
<feature type="non-terminal residue" evidence="2">
    <location>
        <position position="1"/>
    </location>
</feature>
<accession>A0A0S3TE04</accession>
<name>A0A0S3TE04_PHAAN</name>
<feature type="signal peptide" evidence="1">
    <location>
        <begin position="1"/>
        <end position="20"/>
    </location>
</feature>
<protein>
    <submittedName>
        <fullName evidence="2">Uncharacterized protein</fullName>
    </submittedName>
</protein>
<sequence length="84" mass="9600">WRSSISYSLFEAVFWFKAWVVVLRRFEVVIVADADGGSLVAGLRLGFGGFGPCECCDRFQVLSASQRERQVQSYSLLRRRGHRL</sequence>
<proteinExistence type="predicted"/>
<gene>
    <name evidence="2" type="primary">Vigan.UMG043300</name>
    <name evidence="2" type="ORF">VIGAN_UM043300</name>
</gene>
<dbReference type="EMBL" id="AP015138">
    <property type="protein sequence ID" value="BAU03213.1"/>
    <property type="molecule type" value="Genomic_DNA"/>
</dbReference>
<evidence type="ECO:0000256" key="1">
    <source>
        <dbReference type="SAM" id="SignalP"/>
    </source>
</evidence>
<evidence type="ECO:0000313" key="2">
    <source>
        <dbReference type="EMBL" id="BAU03213.1"/>
    </source>
</evidence>
<reference evidence="2" key="1">
    <citation type="journal article" date="2015" name="Sci. Rep.">
        <title>The power of single molecule real-time sequencing technology in the de novo assembly of a eukaryotic genome.</title>
        <authorList>
            <person name="Sakai H."/>
            <person name="Naito K."/>
            <person name="Ogiso-Tanaka E."/>
            <person name="Takahashi Y."/>
            <person name="Iseki K."/>
            <person name="Muto C."/>
            <person name="Satou K."/>
            <person name="Teruya K."/>
            <person name="Shiroma A."/>
            <person name="Shimoji M."/>
            <person name="Hirano T."/>
            <person name="Itoh T."/>
            <person name="Kaga A."/>
            <person name="Tomooka N."/>
        </authorList>
    </citation>
    <scope>NUCLEOTIDE SEQUENCE</scope>
</reference>
<dbReference type="AlphaFoldDB" id="A0A0S3TE04"/>
<keyword evidence="1" id="KW-0732">Signal</keyword>